<organism evidence="3 4">
    <name type="scientific">Streptomyces gossypii</name>
    <dbReference type="NCBI Taxonomy" id="2883101"/>
    <lineage>
        <taxon>Bacteria</taxon>
        <taxon>Bacillati</taxon>
        <taxon>Actinomycetota</taxon>
        <taxon>Actinomycetes</taxon>
        <taxon>Kitasatosporales</taxon>
        <taxon>Streptomycetaceae</taxon>
        <taxon>Streptomyces</taxon>
    </lineage>
</organism>
<gene>
    <name evidence="3" type="ORF">LHJ74_32160</name>
</gene>
<name>A0ABT2K2W2_9ACTN</name>
<comment type="caution">
    <text evidence="3">The sequence shown here is derived from an EMBL/GenBank/DDBJ whole genome shotgun (WGS) entry which is preliminary data.</text>
</comment>
<evidence type="ECO:0000313" key="3">
    <source>
        <dbReference type="EMBL" id="MCT2594510.1"/>
    </source>
</evidence>
<feature type="transmembrane region" description="Helical" evidence="2">
    <location>
        <begin position="112"/>
        <end position="132"/>
    </location>
</feature>
<reference evidence="3 4" key="1">
    <citation type="submission" date="2021-10" db="EMBL/GenBank/DDBJ databases">
        <title>Streptomyces gossypii sp. nov., isolated from soil collected from cotton field.</title>
        <authorList>
            <person name="Ge X."/>
            <person name="Chen X."/>
            <person name="Liu W."/>
        </authorList>
    </citation>
    <scope>NUCLEOTIDE SEQUENCE [LARGE SCALE GENOMIC DNA]</scope>
    <source>
        <strain evidence="3 4">N2-109</strain>
    </source>
</reference>
<evidence type="ECO:0000256" key="1">
    <source>
        <dbReference type="SAM" id="MobiDB-lite"/>
    </source>
</evidence>
<dbReference type="RefSeq" id="WP_260221845.1">
    <property type="nucleotide sequence ID" value="NZ_JAJAGO010000021.1"/>
</dbReference>
<keyword evidence="2" id="KW-1133">Transmembrane helix</keyword>
<dbReference type="EMBL" id="JAJAGO010000021">
    <property type="protein sequence ID" value="MCT2594510.1"/>
    <property type="molecule type" value="Genomic_DNA"/>
</dbReference>
<sequence length="179" mass="18362">MTDQTPFGAPGYGPPGYGPPGYGTPQPPPGQPGYGYGYGHGPGYGQPYDAPPPGHGHGPGAGPGGGPVLLALGDIAVIDDKVMTPGGALPLKGAVWTATDLSRTDERIPPHAIVLAVVFFLFCLLGLLFLLMKEKVTIGFVQVAVSSGGRYHTTMVPVDSPQGVALVMGHVNYARSLSM</sequence>
<keyword evidence="4" id="KW-1185">Reference proteome</keyword>
<keyword evidence="2" id="KW-0812">Transmembrane</keyword>
<dbReference type="Proteomes" id="UP001156389">
    <property type="component" value="Unassembled WGS sequence"/>
</dbReference>
<accession>A0ABT2K2W2</accession>
<evidence type="ECO:0000256" key="2">
    <source>
        <dbReference type="SAM" id="Phobius"/>
    </source>
</evidence>
<keyword evidence="2" id="KW-0472">Membrane</keyword>
<evidence type="ECO:0000313" key="4">
    <source>
        <dbReference type="Proteomes" id="UP001156389"/>
    </source>
</evidence>
<proteinExistence type="predicted"/>
<protein>
    <submittedName>
        <fullName evidence="3">Uncharacterized protein</fullName>
    </submittedName>
</protein>
<feature type="region of interest" description="Disordered" evidence="1">
    <location>
        <begin position="1"/>
        <end position="38"/>
    </location>
</feature>